<proteinExistence type="inferred from homology"/>
<dbReference type="PRINTS" id="PR01537">
    <property type="entry name" value="INTRLKN1R1F"/>
</dbReference>
<dbReference type="SUPFAM" id="SSF52200">
    <property type="entry name" value="Toll/Interleukin receptor TIR domain"/>
    <property type="match status" value="1"/>
</dbReference>
<comment type="subcellular location">
    <subcellularLocation>
        <location evidence="1">Cell membrane</location>
        <topology evidence="1">Multi-pass membrane protein</topology>
    </subcellularLocation>
    <subcellularLocation>
        <location evidence="9">Membrane</location>
        <topology evidence="9">Multi-pass membrane protein</topology>
    </subcellularLocation>
</comment>
<dbReference type="GO" id="GO:0007165">
    <property type="term" value="P:signal transduction"/>
    <property type="evidence" value="ECO:0007669"/>
    <property type="project" value="InterPro"/>
</dbReference>
<evidence type="ECO:0000313" key="13">
    <source>
        <dbReference type="EMBL" id="MXQ90435.1"/>
    </source>
</evidence>
<evidence type="ECO:0000259" key="11">
    <source>
        <dbReference type="PROSITE" id="PS50104"/>
    </source>
</evidence>
<evidence type="ECO:0000313" key="14">
    <source>
        <dbReference type="Proteomes" id="UP000322234"/>
    </source>
</evidence>
<dbReference type="Pfam" id="PF16178">
    <property type="entry name" value="Anoct_dimer"/>
    <property type="match status" value="1"/>
</dbReference>
<evidence type="ECO:0000256" key="7">
    <source>
        <dbReference type="ARBA" id="ARBA00023136"/>
    </source>
</evidence>
<feature type="transmembrane region" description="Helical" evidence="9">
    <location>
        <begin position="320"/>
        <end position="341"/>
    </location>
</feature>
<evidence type="ECO:0000256" key="9">
    <source>
        <dbReference type="RuleBase" id="RU280814"/>
    </source>
</evidence>
<keyword evidence="14" id="KW-1185">Reference proteome</keyword>
<reference evidence="13" key="1">
    <citation type="submission" date="2019-10" db="EMBL/GenBank/DDBJ databases">
        <title>The sequence and de novo assembly of the wild yak genome.</title>
        <authorList>
            <person name="Liu Y."/>
        </authorList>
    </citation>
    <scope>NUCLEOTIDE SEQUENCE [LARGE SCALE GENOMIC DNA]</scope>
    <source>
        <strain evidence="13">WY2019</strain>
    </source>
</reference>
<dbReference type="InterPro" id="IPR049452">
    <property type="entry name" value="Anoctamin_TM"/>
</dbReference>
<dbReference type="GO" id="GO:0005886">
    <property type="term" value="C:plasma membrane"/>
    <property type="evidence" value="ECO:0007669"/>
    <property type="project" value="UniProtKB-SubCell"/>
</dbReference>
<protein>
    <recommendedName>
        <fullName evidence="9">Anoctamin</fullName>
    </recommendedName>
</protein>
<evidence type="ECO:0000256" key="8">
    <source>
        <dbReference type="ARBA" id="ARBA00023180"/>
    </source>
</evidence>
<dbReference type="Pfam" id="PF04547">
    <property type="entry name" value="Anoctamin"/>
    <property type="match status" value="1"/>
</dbReference>
<feature type="transmembrane region" description="Helical" evidence="9">
    <location>
        <begin position="175"/>
        <end position="201"/>
    </location>
</feature>
<keyword evidence="5 9" id="KW-0812">Transmembrane</keyword>
<feature type="transmembrane region" description="Helical" evidence="9">
    <location>
        <begin position="519"/>
        <end position="549"/>
    </location>
</feature>
<feature type="transmembrane region" description="Helical" evidence="9">
    <location>
        <begin position="255"/>
        <end position="273"/>
    </location>
</feature>
<feature type="transmembrane region" description="Helical" evidence="9">
    <location>
        <begin position="361"/>
        <end position="380"/>
    </location>
</feature>
<dbReference type="InterPro" id="IPR035897">
    <property type="entry name" value="Toll_tir_struct_dom_sf"/>
</dbReference>
<dbReference type="GO" id="GO:0005254">
    <property type="term" value="F:chloride channel activity"/>
    <property type="evidence" value="ECO:0007669"/>
    <property type="project" value="TreeGrafter"/>
</dbReference>
<name>A0A6B0RKS8_9CETA</name>
<accession>A0A6B0RKS8</accession>
<keyword evidence="6 9" id="KW-1133">Transmembrane helix</keyword>
<dbReference type="InterPro" id="IPR032394">
    <property type="entry name" value="Anoct_dimer"/>
</dbReference>
<comment type="similarity">
    <text evidence="3">Belongs to the interleukin-1 receptor family.</text>
</comment>
<dbReference type="Gene3D" id="3.40.50.10140">
    <property type="entry name" value="Toll/interleukin-1 receptor homology (TIR) domain"/>
    <property type="match status" value="1"/>
</dbReference>
<feature type="transmembrane region" description="Helical" evidence="9">
    <location>
        <begin position="569"/>
        <end position="593"/>
    </location>
</feature>
<organism evidence="13 14">
    <name type="scientific">Bos mutus</name>
    <name type="common">wild yak</name>
    <dbReference type="NCBI Taxonomy" id="72004"/>
    <lineage>
        <taxon>Eukaryota</taxon>
        <taxon>Metazoa</taxon>
        <taxon>Chordata</taxon>
        <taxon>Craniata</taxon>
        <taxon>Vertebrata</taxon>
        <taxon>Euteleostomi</taxon>
        <taxon>Mammalia</taxon>
        <taxon>Eutheria</taxon>
        <taxon>Laurasiatheria</taxon>
        <taxon>Artiodactyla</taxon>
        <taxon>Ruminantia</taxon>
        <taxon>Pecora</taxon>
        <taxon>Bovidae</taxon>
        <taxon>Bovinae</taxon>
        <taxon>Bos</taxon>
    </lineage>
</organism>
<dbReference type="Pfam" id="PF01582">
    <property type="entry name" value="TIR"/>
    <property type="match status" value="1"/>
</dbReference>
<dbReference type="PANTHER" id="PTHR12308">
    <property type="entry name" value="ANOCTAMIN"/>
    <property type="match status" value="1"/>
</dbReference>
<evidence type="ECO:0000256" key="2">
    <source>
        <dbReference type="ARBA" id="ARBA00009671"/>
    </source>
</evidence>
<sequence length="1154" mass="132118">MCFTPREKRVSGSWCRRKAEAPELWDYVFVVDRRTQRNPGQVQRQRQFLEELENQGFRYKAMEDQEKEFFGIRADNRMFDRYWRLTETEDTVPRGELSRPTSIRATNRIRIVDFVLNSKMAAGDTLQDLVKDGVFEAGFPLHKGEEHLKKKWARWRSMFQRQPISDIRDYFGEKVALYFAWLGWYTYMLVPAAVIGLIVFLSGFSQFEASQISKEICKAHDIYMCPRGDHNRRFQRLSDTCAYAKLTHLFDNEGTVLFAIFMALWATVFLELWKRERARVVLQWELYGWDEDQEEMALGLISCPDYQPQLHQHSYLRSTVILLLSLLMICLMIGMAHVLVVYRVLAAALFNSALPFLGEQVTTAVVVSGALVHYINKYVALKLCDFEKPRTFSERESKFTIKFFTLQFFAHFSSLIYIAFILGRINGHPGKTVRLAGLWKLEECHLSGCMMDLFVQMAIIMGLKQTLSNCVEYLKPWLAHKCRSLRAPSQDPELGHWQRNYRLNPVYTFSLFNEFMEMMIQYGFTTIFVAAFPLAPLLALFSNLVEIRLDAIKMVRLQRRLVPRKAKDIGTWLQVLEIIGVLAVIANGMVIAFTSEFIPRVVYKYRYGPCRRGAQSEVDCFTGYVNHSLSVFYTKDFQDPAKIEGWENVTECRYRDYFSAQDSNFSEQQWFLLAIRLAFLILFEHVALCIKLIAAWFVPDVPQSVKNEVLKKKYQRLEEKRKVRICLHLSGARVKAGVKAGFLEEEEELGQGARTAAGACDKAPDFLSPSGNQVLGLALGSVVTLNCTALVVSGPHCPLPSVQWLKGGLLLSDGSLYDLHEDSWVKTNWSEVLVSSVLGINLTRAEDFGTFTCSIRNISSSSFTLWRAGLAGHAAAVLASLLALLALLLVALLYVKCRLNVLLWYQDKYGEVEMNDGKLYDAYISYSDSPEDRKFVNFILKPQLERHRGYKLFLDDRDLLPRAEPSADLLVNLSRCRRLVVVLSDAFLGRAWCSHSFREGLCRLLELTRRPIFITFEGQRRDPAHPALRLLRQHRHLTPSSDFWKELRLALPRKVQYRSMEGDPQTRLQDDKDPMLIVRGQLPEGRTLDPELDPDPEGDLGVRGPVFGEPPALPHAGAVSLGEGQGSEVDVSDLGSRNYSARTDFYCLVSEDDV</sequence>
<evidence type="ECO:0000259" key="12">
    <source>
        <dbReference type="PROSITE" id="PS50835"/>
    </source>
</evidence>
<comment type="caution">
    <text evidence="13">The sequence shown here is derived from an EMBL/GenBank/DDBJ whole genome shotgun (WGS) entry which is preliminary data.</text>
</comment>
<dbReference type="InterPro" id="IPR000157">
    <property type="entry name" value="TIR_dom"/>
</dbReference>
<dbReference type="CDD" id="cd00096">
    <property type="entry name" value="Ig"/>
    <property type="match status" value="1"/>
</dbReference>
<dbReference type="Proteomes" id="UP000322234">
    <property type="component" value="Unassembled WGS sequence"/>
</dbReference>
<dbReference type="SUPFAM" id="SSF48726">
    <property type="entry name" value="Immunoglobulin"/>
    <property type="match status" value="1"/>
</dbReference>
<evidence type="ECO:0000256" key="1">
    <source>
        <dbReference type="ARBA" id="ARBA00004651"/>
    </source>
</evidence>
<feature type="domain" description="Ig-like" evidence="12">
    <location>
        <begin position="764"/>
        <end position="864"/>
    </location>
</feature>
<evidence type="ECO:0000256" key="6">
    <source>
        <dbReference type="ARBA" id="ARBA00022989"/>
    </source>
</evidence>
<keyword evidence="8" id="KW-0325">Glycoprotein</keyword>
<dbReference type="PROSITE" id="PS50104">
    <property type="entry name" value="TIR"/>
    <property type="match status" value="1"/>
</dbReference>
<dbReference type="AlphaFoldDB" id="A0A6B0RKS8"/>
<dbReference type="PROSITE" id="PS50835">
    <property type="entry name" value="IG_LIKE"/>
    <property type="match status" value="1"/>
</dbReference>
<dbReference type="FunFam" id="3.40.50.10140:FF:000011">
    <property type="entry name" value="single Ig IL-1-related receptor isoform X1"/>
    <property type="match status" value="1"/>
</dbReference>
<dbReference type="Gene3D" id="2.60.40.10">
    <property type="entry name" value="Immunoglobulins"/>
    <property type="match status" value="1"/>
</dbReference>
<dbReference type="PANTHER" id="PTHR12308:SF37">
    <property type="entry name" value="ANOCTAMIN-9"/>
    <property type="match status" value="1"/>
</dbReference>
<keyword evidence="4" id="KW-1003">Cell membrane</keyword>
<dbReference type="InterPro" id="IPR036179">
    <property type="entry name" value="Ig-like_dom_sf"/>
</dbReference>
<feature type="domain" description="TIR" evidence="11">
    <location>
        <begin position="918"/>
        <end position="1051"/>
    </location>
</feature>
<dbReference type="InterPro" id="IPR013783">
    <property type="entry name" value="Ig-like_fold"/>
</dbReference>
<feature type="region of interest" description="Disordered" evidence="10">
    <location>
        <begin position="1108"/>
        <end position="1133"/>
    </location>
</feature>
<dbReference type="InterPro" id="IPR007110">
    <property type="entry name" value="Ig-like_dom"/>
</dbReference>
<comment type="similarity">
    <text evidence="2 9">Belongs to the anoctamin family.</text>
</comment>
<evidence type="ECO:0000256" key="10">
    <source>
        <dbReference type="SAM" id="MobiDB-lite"/>
    </source>
</evidence>
<keyword evidence="7 9" id="KW-0472">Membrane</keyword>
<dbReference type="EMBL" id="VBQZ03000064">
    <property type="protein sequence ID" value="MXQ90435.1"/>
    <property type="molecule type" value="Genomic_DNA"/>
</dbReference>
<gene>
    <name evidence="13" type="ORF">E5288_WYG016017</name>
</gene>
<feature type="transmembrane region" description="Helical" evidence="9">
    <location>
        <begin position="401"/>
        <end position="422"/>
    </location>
</feature>
<feature type="transmembrane region" description="Helical" evidence="9">
    <location>
        <begin position="870"/>
        <end position="895"/>
    </location>
</feature>
<dbReference type="GO" id="GO:0046983">
    <property type="term" value="F:protein dimerization activity"/>
    <property type="evidence" value="ECO:0007669"/>
    <property type="project" value="InterPro"/>
</dbReference>
<dbReference type="SMART" id="SM00255">
    <property type="entry name" value="TIR"/>
    <property type="match status" value="1"/>
</dbReference>
<evidence type="ECO:0000256" key="5">
    <source>
        <dbReference type="ARBA" id="ARBA00022692"/>
    </source>
</evidence>
<evidence type="ECO:0000256" key="3">
    <source>
        <dbReference type="ARBA" id="ARBA00009752"/>
    </source>
</evidence>
<evidence type="ECO:0000256" key="4">
    <source>
        <dbReference type="ARBA" id="ARBA00022475"/>
    </source>
</evidence>
<dbReference type="InterPro" id="IPR007632">
    <property type="entry name" value="Anoctamin"/>
</dbReference>